<dbReference type="RefSeq" id="XP_013404336.1">
    <property type="nucleotide sequence ID" value="XM_013548882.1"/>
</dbReference>
<accession>A0A1S3J246</accession>
<dbReference type="Proteomes" id="UP000085678">
    <property type="component" value="Unplaced"/>
</dbReference>
<evidence type="ECO:0000256" key="1">
    <source>
        <dbReference type="SAM" id="SignalP"/>
    </source>
</evidence>
<proteinExistence type="predicted"/>
<protein>
    <submittedName>
        <fullName evidence="3">Uncharacterized protein LOC106169425</fullName>
    </submittedName>
</protein>
<reference evidence="3" key="1">
    <citation type="submission" date="2025-08" db="UniProtKB">
        <authorList>
            <consortium name="RefSeq"/>
        </authorList>
    </citation>
    <scope>IDENTIFICATION</scope>
    <source>
        <tissue evidence="3">Gonads</tissue>
    </source>
</reference>
<name>A0A1S3J246_LINAN</name>
<dbReference type="InParanoid" id="A0A1S3J246"/>
<gene>
    <name evidence="3" type="primary">LOC106169425</name>
</gene>
<evidence type="ECO:0000313" key="3">
    <source>
        <dbReference type="RefSeq" id="XP_013404336.1"/>
    </source>
</evidence>
<feature type="signal peptide" evidence="1">
    <location>
        <begin position="1"/>
        <end position="24"/>
    </location>
</feature>
<sequence length="123" mass="15017">MMEKSLLISFAIMAFVVLITNAIAASVDKEDRLHKFHKRDAASAKAFLRSKRSSRWRYEMDEMDEMYESQGPWESTWEFDDSPYEIERDRRENAREAEQRRRFMANWNYGRRHHYNRRPTVNY</sequence>
<dbReference type="KEGG" id="lak:106169425"/>
<organism evidence="2 3">
    <name type="scientific">Lingula anatina</name>
    <name type="common">Brachiopod</name>
    <name type="synonym">Lingula unguis</name>
    <dbReference type="NCBI Taxonomy" id="7574"/>
    <lineage>
        <taxon>Eukaryota</taxon>
        <taxon>Metazoa</taxon>
        <taxon>Spiralia</taxon>
        <taxon>Lophotrochozoa</taxon>
        <taxon>Brachiopoda</taxon>
        <taxon>Linguliformea</taxon>
        <taxon>Lingulata</taxon>
        <taxon>Lingulida</taxon>
        <taxon>Linguloidea</taxon>
        <taxon>Lingulidae</taxon>
        <taxon>Lingula</taxon>
    </lineage>
</organism>
<feature type="chain" id="PRO_5010211796" evidence="1">
    <location>
        <begin position="25"/>
        <end position="123"/>
    </location>
</feature>
<dbReference type="AlphaFoldDB" id="A0A1S3J246"/>
<dbReference type="GeneID" id="106169425"/>
<keyword evidence="1" id="KW-0732">Signal</keyword>
<evidence type="ECO:0000313" key="2">
    <source>
        <dbReference type="Proteomes" id="UP000085678"/>
    </source>
</evidence>
<keyword evidence="2" id="KW-1185">Reference proteome</keyword>